<comment type="function">
    <text evidence="7">Lectin involved in innate immunity. Agglutinates all types of human erythrocytes, Gram-positive and Gram-negative bacteria. Has a stronger agglutinating activity towards Gram-negative bacteria than towards Gram-positive bacteria. Specifically recognizes acetyl group-containing substances on agglutinated cells. The hemagglutinating activity was inhibited by EDTA, acetyl group-containing mono- and disaccharides, N-acetyl derivatives of amino acids, other acetyl group-containing substances, propionamide and benzamide. Enhances the antimicrobial activity of big defensin against Gram-positive bacteria but not against Gram-negative bacteria.</text>
</comment>
<keyword evidence="11" id="KW-1185">Reference proteome</keyword>
<dbReference type="OrthoDB" id="6344694at2759"/>
<feature type="compositionally biased region" description="Low complexity" evidence="8">
    <location>
        <begin position="672"/>
        <end position="693"/>
    </location>
</feature>
<evidence type="ECO:0000256" key="8">
    <source>
        <dbReference type="SAM" id="MobiDB-lite"/>
    </source>
</evidence>
<reference evidence="12" key="1">
    <citation type="submission" date="2025-08" db="UniProtKB">
        <authorList>
            <consortium name="RefSeq"/>
        </authorList>
    </citation>
    <scope>IDENTIFICATION</scope>
    <source>
        <tissue evidence="12">Whole organism</tissue>
    </source>
</reference>
<evidence type="ECO:0000313" key="11">
    <source>
        <dbReference type="Proteomes" id="UP000694843"/>
    </source>
</evidence>
<feature type="compositionally biased region" description="Low complexity" evidence="8">
    <location>
        <begin position="182"/>
        <end position="196"/>
    </location>
</feature>
<gene>
    <name evidence="12" type="primary">LOC108672568</name>
</gene>
<dbReference type="GeneID" id="108672568"/>
<dbReference type="InterPro" id="IPR037579">
    <property type="entry name" value="FIB_ANG-like"/>
</dbReference>
<dbReference type="InterPro" id="IPR002181">
    <property type="entry name" value="Fibrinogen_a/b/g_C_dom"/>
</dbReference>
<feature type="domain" description="Fibrinogen C-terminal" evidence="10">
    <location>
        <begin position="439"/>
        <end position="666"/>
    </location>
</feature>
<feature type="region of interest" description="Disordered" evidence="8">
    <location>
        <begin position="670"/>
        <end position="731"/>
    </location>
</feature>
<comment type="subcellular location">
    <subcellularLocation>
        <location evidence="1">Secreted</location>
    </subcellularLocation>
</comment>
<feature type="compositionally biased region" description="Acidic residues" evidence="8">
    <location>
        <begin position="707"/>
        <end position="717"/>
    </location>
</feature>
<evidence type="ECO:0000256" key="1">
    <source>
        <dbReference type="ARBA" id="ARBA00004613"/>
    </source>
</evidence>
<feature type="chain" id="PRO_5034828112" evidence="9">
    <location>
        <begin position="18"/>
        <end position="744"/>
    </location>
</feature>
<sequence>MLPSVTIFMTVLVVVHGQQLPGQNQGEISTQPPAVGRQRAYTDPDSIFTIHSVKRNPDLSPVIGPSLAPSYVRFHSENENVANTYNPEPTSSYGRISMRENSQESVHRSNMDSRVASSSAWGGRGSGLLYRNRGQSLPWTEDAAAETDSHVGSGSKDDQSFMGRVESSDARSRRLDVEPTRDYTSISSRSDSSRATRGPHRGVGVGLASSRSQDEGEEAGRIGRYRDNFSNNRVEERQRLDGITLLLQRVGDRLLAIESAQTQRAERIDSVNYRITRLEVSGEEQKSAINELSAAVRHRLQTSDFELEKIRDGLDELRASLVAIAAQNTKIQASLDVQQAAGAAASAASEGNAEGGQGARLKSVLAAVHGVRNLGQNTARQLEFLTQNASVWNNVSNSLQRLSESAVTKAFLRSSLAELKSSQLHTPIVIPTSLNHRNPEQLRDPMDCYEVQERAKKSSQVVSSGVYRIQPRDASGPFFAYCDLETDGGGWTVLQRRLDGSVDFLRDWQDYKYGFGNLAGEFWLGNDHIHDLTAQYVSELRIQLDDFNQVSAVARYSAFAIGSEAEGYALKLLCEYNCGSGDSLSYHVGQRWSTIDSDSDAWPEQNCAVNHKGAWWYRACDTSNLNGQYLHGPVPQDHEYSGIYWYDFRGPLYSLWRTSIMIRRGGRVTEPVTSVSSANTTSVSSIPALTTTPPLSPPPEVVTDTYPVDEYDAESDNLQERHRQQQHQWREQQLQWQELQKQWE</sequence>
<evidence type="ECO:0000256" key="7">
    <source>
        <dbReference type="ARBA" id="ARBA00053344"/>
    </source>
</evidence>
<protein>
    <submittedName>
        <fullName evidence="12">Angiopoietin-2</fullName>
    </submittedName>
</protein>
<feature type="region of interest" description="Disordered" evidence="8">
    <location>
        <begin position="82"/>
        <end position="126"/>
    </location>
</feature>
<evidence type="ECO:0000256" key="4">
    <source>
        <dbReference type="ARBA" id="ARBA00023054"/>
    </source>
</evidence>
<keyword evidence="5" id="KW-1015">Disulfide bond</keyword>
<evidence type="ECO:0000256" key="3">
    <source>
        <dbReference type="ARBA" id="ARBA00022729"/>
    </source>
</evidence>
<feature type="signal peptide" evidence="9">
    <location>
        <begin position="1"/>
        <end position="17"/>
    </location>
</feature>
<dbReference type="Gene3D" id="3.90.215.10">
    <property type="entry name" value="Gamma Fibrinogen, chain A, domain 1"/>
    <property type="match status" value="1"/>
</dbReference>
<dbReference type="Proteomes" id="UP000694843">
    <property type="component" value="Unplaced"/>
</dbReference>
<evidence type="ECO:0000256" key="9">
    <source>
        <dbReference type="SAM" id="SignalP"/>
    </source>
</evidence>
<feature type="compositionally biased region" description="Basic and acidic residues" evidence="8">
    <location>
        <begin position="166"/>
        <end position="181"/>
    </location>
</feature>
<feature type="compositionally biased region" description="Basic and acidic residues" evidence="8">
    <location>
        <begin position="97"/>
        <end position="111"/>
    </location>
</feature>
<dbReference type="PANTHER" id="PTHR47221">
    <property type="entry name" value="FIBRINOGEN ALPHA CHAIN"/>
    <property type="match status" value="1"/>
</dbReference>
<proteinExistence type="predicted"/>
<dbReference type="Pfam" id="PF00147">
    <property type="entry name" value="Fibrinogen_C"/>
    <property type="match status" value="1"/>
</dbReference>
<dbReference type="AlphaFoldDB" id="A0A8B7NRR3"/>
<evidence type="ECO:0000313" key="12">
    <source>
        <dbReference type="RefSeq" id="XP_018015756.1"/>
    </source>
</evidence>
<evidence type="ECO:0000259" key="10">
    <source>
        <dbReference type="PROSITE" id="PS51406"/>
    </source>
</evidence>
<feature type="compositionally biased region" description="Polar residues" evidence="8">
    <location>
        <begin position="82"/>
        <end position="96"/>
    </location>
</feature>
<dbReference type="SUPFAM" id="SSF56496">
    <property type="entry name" value="Fibrinogen C-terminal domain-like"/>
    <property type="match status" value="1"/>
</dbReference>
<evidence type="ECO:0000256" key="6">
    <source>
        <dbReference type="ARBA" id="ARBA00023180"/>
    </source>
</evidence>
<dbReference type="PANTHER" id="PTHR47221:SF6">
    <property type="entry name" value="FIBRINOGEN ALPHA CHAIN"/>
    <property type="match status" value="1"/>
</dbReference>
<feature type="region of interest" description="Disordered" evidence="8">
    <location>
        <begin position="142"/>
        <end position="223"/>
    </location>
</feature>
<dbReference type="NCBIfam" id="NF040941">
    <property type="entry name" value="GGGWT_bact"/>
    <property type="match status" value="1"/>
</dbReference>
<dbReference type="PROSITE" id="PS51406">
    <property type="entry name" value="FIBRINOGEN_C_2"/>
    <property type="match status" value="1"/>
</dbReference>
<dbReference type="InterPro" id="IPR036056">
    <property type="entry name" value="Fibrinogen-like_C"/>
</dbReference>
<dbReference type="GO" id="GO:0005576">
    <property type="term" value="C:extracellular region"/>
    <property type="evidence" value="ECO:0007669"/>
    <property type="project" value="UniProtKB-SubCell"/>
</dbReference>
<dbReference type="GO" id="GO:0030246">
    <property type="term" value="F:carbohydrate binding"/>
    <property type="evidence" value="ECO:0007669"/>
    <property type="project" value="UniProtKB-ARBA"/>
</dbReference>
<dbReference type="RefSeq" id="XP_018015756.1">
    <property type="nucleotide sequence ID" value="XM_018160267.2"/>
</dbReference>
<dbReference type="FunFam" id="3.90.215.10:FF:000001">
    <property type="entry name" value="Tenascin isoform 1"/>
    <property type="match status" value="1"/>
</dbReference>
<keyword evidence="3 9" id="KW-0732">Signal</keyword>
<dbReference type="InterPro" id="IPR020837">
    <property type="entry name" value="Fibrinogen_CS"/>
</dbReference>
<dbReference type="KEGG" id="hazt:108672568"/>
<dbReference type="InterPro" id="IPR014716">
    <property type="entry name" value="Fibrinogen_a/b/g_C_1"/>
</dbReference>
<keyword evidence="4" id="KW-0175">Coiled coil</keyword>
<dbReference type="SMART" id="SM00186">
    <property type="entry name" value="FBG"/>
    <property type="match status" value="1"/>
</dbReference>
<keyword evidence="2" id="KW-0964">Secreted</keyword>
<accession>A0A8B7NRR3</accession>
<name>A0A8B7NRR3_HYAAZ</name>
<evidence type="ECO:0000256" key="5">
    <source>
        <dbReference type="ARBA" id="ARBA00023157"/>
    </source>
</evidence>
<dbReference type="PROSITE" id="PS00514">
    <property type="entry name" value="FIBRINOGEN_C_1"/>
    <property type="match status" value="1"/>
</dbReference>
<keyword evidence="6" id="KW-0325">Glycoprotein</keyword>
<organism evidence="11 12">
    <name type="scientific">Hyalella azteca</name>
    <name type="common">Amphipod</name>
    <dbReference type="NCBI Taxonomy" id="294128"/>
    <lineage>
        <taxon>Eukaryota</taxon>
        <taxon>Metazoa</taxon>
        <taxon>Ecdysozoa</taxon>
        <taxon>Arthropoda</taxon>
        <taxon>Crustacea</taxon>
        <taxon>Multicrustacea</taxon>
        <taxon>Malacostraca</taxon>
        <taxon>Eumalacostraca</taxon>
        <taxon>Peracarida</taxon>
        <taxon>Amphipoda</taxon>
        <taxon>Senticaudata</taxon>
        <taxon>Talitrida</taxon>
        <taxon>Talitroidea</taxon>
        <taxon>Hyalellidae</taxon>
        <taxon>Hyalella</taxon>
    </lineage>
</organism>
<evidence type="ECO:0000256" key="2">
    <source>
        <dbReference type="ARBA" id="ARBA00022525"/>
    </source>
</evidence>
<dbReference type="CDD" id="cd00087">
    <property type="entry name" value="FReD"/>
    <property type="match status" value="1"/>
</dbReference>
<feature type="compositionally biased region" description="Basic and acidic residues" evidence="8">
    <location>
        <begin position="212"/>
        <end position="223"/>
    </location>
</feature>